<accession>A0ABY2SPN2</accession>
<dbReference type="InterPro" id="IPR040442">
    <property type="entry name" value="Pyrv_kinase-like_dom_sf"/>
</dbReference>
<dbReference type="InterPro" id="IPR050251">
    <property type="entry name" value="HpcH-HpaI_aldolase"/>
</dbReference>
<organism evidence="5 6">
    <name type="scientific">Martelella alba</name>
    <dbReference type="NCBI Taxonomy" id="2590451"/>
    <lineage>
        <taxon>Bacteria</taxon>
        <taxon>Pseudomonadati</taxon>
        <taxon>Pseudomonadota</taxon>
        <taxon>Alphaproteobacteria</taxon>
        <taxon>Hyphomicrobiales</taxon>
        <taxon>Aurantimonadaceae</taxon>
        <taxon>Martelella</taxon>
    </lineage>
</organism>
<dbReference type="EMBL" id="SZPQ01000006">
    <property type="protein sequence ID" value="TKI07198.1"/>
    <property type="molecule type" value="Genomic_DNA"/>
</dbReference>
<keyword evidence="2" id="KW-0479">Metal-binding</keyword>
<keyword evidence="3" id="KW-0456">Lyase</keyword>
<dbReference type="PANTHER" id="PTHR30502:SF0">
    <property type="entry name" value="PHOSPHOENOLPYRUVATE CARBOXYLASE FAMILY PROTEIN"/>
    <property type="match status" value="1"/>
</dbReference>
<feature type="domain" description="HpcH/HpaI aldolase/citrate lyase" evidence="4">
    <location>
        <begin position="10"/>
        <end position="107"/>
    </location>
</feature>
<evidence type="ECO:0000259" key="4">
    <source>
        <dbReference type="Pfam" id="PF03328"/>
    </source>
</evidence>
<evidence type="ECO:0000256" key="1">
    <source>
        <dbReference type="ARBA" id="ARBA00005568"/>
    </source>
</evidence>
<sequence>MSDNAFFSKTGTFCQLMSPVAAECLCHAGFDFLIADAEHSPLSDADLLHMIQATSRWPEKLFVRTKDASRATLLRALDLGPAGIIIPDVHHLEQICAIDHIIQACKAHLKIAMIFAADKPMATRYAQRGFD</sequence>
<dbReference type="InterPro" id="IPR005000">
    <property type="entry name" value="Aldolase/citrate-lyase_domain"/>
</dbReference>
<dbReference type="Pfam" id="PF03328">
    <property type="entry name" value="HpcH_HpaI"/>
    <property type="match status" value="1"/>
</dbReference>
<name>A0ABY2SPN2_9HYPH</name>
<gene>
    <name evidence="5" type="ORF">FCN80_07160</name>
</gene>
<keyword evidence="6" id="KW-1185">Reference proteome</keyword>
<comment type="similarity">
    <text evidence="1">Belongs to the HpcH/HpaI aldolase family.</text>
</comment>
<reference evidence="5 6" key="1">
    <citation type="submission" date="2019-04" db="EMBL/GenBank/DDBJ databases">
        <authorList>
            <person name="Li M."/>
            <person name="Gao C."/>
        </authorList>
    </citation>
    <scope>NUCLEOTIDE SEQUENCE [LARGE SCALE GENOMIC DNA]</scope>
    <source>
        <strain evidence="5 6">BGMRC 2031</strain>
    </source>
</reference>
<evidence type="ECO:0000313" key="5">
    <source>
        <dbReference type="EMBL" id="TKI07198.1"/>
    </source>
</evidence>
<evidence type="ECO:0000256" key="2">
    <source>
        <dbReference type="ARBA" id="ARBA00022723"/>
    </source>
</evidence>
<evidence type="ECO:0000313" key="6">
    <source>
        <dbReference type="Proteomes" id="UP000305202"/>
    </source>
</evidence>
<dbReference type="Proteomes" id="UP000305202">
    <property type="component" value="Unassembled WGS sequence"/>
</dbReference>
<dbReference type="RefSeq" id="WP_136989425.1">
    <property type="nucleotide sequence ID" value="NZ_SZPQ01000006.1"/>
</dbReference>
<dbReference type="PANTHER" id="PTHR30502">
    <property type="entry name" value="2-KETO-3-DEOXY-L-RHAMNONATE ALDOLASE"/>
    <property type="match status" value="1"/>
</dbReference>
<proteinExistence type="inferred from homology"/>
<dbReference type="SUPFAM" id="SSF51621">
    <property type="entry name" value="Phosphoenolpyruvate/pyruvate domain"/>
    <property type="match status" value="1"/>
</dbReference>
<comment type="caution">
    <text evidence="5">The sequence shown here is derived from an EMBL/GenBank/DDBJ whole genome shotgun (WGS) entry which is preliminary data.</text>
</comment>
<evidence type="ECO:0000256" key="3">
    <source>
        <dbReference type="ARBA" id="ARBA00023239"/>
    </source>
</evidence>
<dbReference type="Gene3D" id="3.20.20.60">
    <property type="entry name" value="Phosphoenolpyruvate-binding domains"/>
    <property type="match status" value="1"/>
</dbReference>
<protein>
    <recommendedName>
        <fullName evidence="4">HpcH/HpaI aldolase/citrate lyase domain-containing protein</fullName>
    </recommendedName>
</protein>
<dbReference type="InterPro" id="IPR015813">
    <property type="entry name" value="Pyrv/PenolPyrv_kinase-like_dom"/>
</dbReference>